<evidence type="ECO:0000256" key="2">
    <source>
        <dbReference type="ARBA" id="ARBA00012925"/>
    </source>
</evidence>
<comment type="cofactor">
    <cofactor evidence="6">
        <name>Zn(2+)</name>
        <dbReference type="ChEBI" id="CHEBI:29105"/>
    </cofactor>
    <text evidence="6">Binds 1 zinc ion per subunit.</text>
</comment>
<dbReference type="OrthoDB" id="9792260at2"/>
<gene>
    <name evidence="7" type="ORF">SAMN05216582_103158</name>
</gene>
<keyword evidence="3 6" id="KW-0479">Metal-binding</keyword>
<dbReference type="Pfam" id="PF00484">
    <property type="entry name" value="Pro_CA"/>
    <property type="match status" value="1"/>
</dbReference>
<dbReference type="PANTHER" id="PTHR43175">
    <property type="entry name" value="CARBONIC ANHYDRASE"/>
    <property type="match status" value="1"/>
</dbReference>
<evidence type="ECO:0000313" key="8">
    <source>
        <dbReference type="Proteomes" id="UP000184263"/>
    </source>
</evidence>
<dbReference type="SMART" id="SM00947">
    <property type="entry name" value="Pro_CA"/>
    <property type="match status" value="1"/>
</dbReference>
<evidence type="ECO:0000256" key="5">
    <source>
        <dbReference type="ARBA" id="ARBA00048348"/>
    </source>
</evidence>
<dbReference type="PANTHER" id="PTHR43175:SF3">
    <property type="entry name" value="CARBON DISULFIDE HYDROLASE"/>
    <property type="match status" value="1"/>
</dbReference>
<comment type="similarity">
    <text evidence="1">Belongs to the beta-class carbonic anhydrase family.</text>
</comment>
<evidence type="ECO:0000256" key="4">
    <source>
        <dbReference type="ARBA" id="ARBA00022833"/>
    </source>
</evidence>
<dbReference type="Proteomes" id="UP000184263">
    <property type="component" value="Unassembled WGS sequence"/>
</dbReference>
<dbReference type="InterPro" id="IPR036874">
    <property type="entry name" value="Carbonic_anhydrase_sf"/>
</dbReference>
<evidence type="ECO:0000256" key="1">
    <source>
        <dbReference type="ARBA" id="ARBA00006217"/>
    </source>
</evidence>
<comment type="catalytic activity">
    <reaction evidence="5">
        <text>hydrogencarbonate + H(+) = CO2 + H2O</text>
        <dbReference type="Rhea" id="RHEA:10748"/>
        <dbReference type="ChEBI" id="CHEBI:15377"/>
        <dbReference type="ChEBI" id="CHEBI:15378"/>
        <dbReference type="ChEBI" id="CHEBI:16526"/>
        <dbReference type="ChEBI" id="CHEBI:17544"/>
        <dbReference type="EC" id="4.2.1.1"/>
    </reaction>
</comment>
<evidence type="ECO:0000256" key="3">
    <source>
        <dbReference type="ARBA" id="ARBA00022723"/>
    </source>
</evidence>
<feature type="binding site" evidence="6">
    <location>
        <position position="42"/>
    </location>
    <ligand>
        <name>Zn(2+)</name>
        <dbReference type="ChEBI" id="CHEBI:29105"/>
    </ligand>
</feature>
<evidence type="ECO:0000256" key="6">
    <source>
        <dbReference type="PIRSR" id="PIRSR601765-1"/>
    </source>
</evidence>
<evidence type="ECO:0000313" key="7">
    <source>
        <dbReference type="EMBL" id="SHK40661.1"/>
    </source>
</evidence>
<dbReference type="CDD" id="cd03379">
    <property type="entry name" value="beta_CA_cladeD"/>
    <property type="match status" value="1"/>
</dbReference>
<feature type="binding site" evidence="6">
    <location>
        <position position="103"/>
    </location>
    <ligand>
        <name>Zn(2+)</name>
        <dbReference type="ChEBI" id="CHEBI:29105"/>
    </ligand>
</feature>
<dbReference type="EC" id="4.2.1.1" evidence="2"/>
<dbReference type="SUPFAM" id="SSF53056">
    <property type="entry name" value="beta-carbonic anhydrase, cab"/>
    <property type="match status" value="1"/>
</dbReference>
<reference evidence="7 8" key="1">
    <citation type="submission" date="2016-11" db="EMBL/GenBank/DDBJ databases">
        <authorList>
            <person name="Jaros S."/>
            <person name="Januszkiewicz K."/>
            <person name="Wedrychowicz H."/>
        </authorList>
    </citation>
    <scope>NUCLEOTIDE SEQUENCE [LARGE SCALE GENOMIC DNA]</scope>
    <source>
        <strain evidence="7 8">HD4</strain>
    </source>
</reference>
<dbReference type="InterPro" id="IPR001765">
    <property type="entry name" value="Carbonic_anhydrase"/>
</dbReference>
<proteinExistence type="inferred from homology"/>
<feature type="binding site" evidence="6">
    <location>
        <position position="44"/>
    </location>
    <ligand>
        <name>Zn(2+)</name>
        <dbReference type="ChEBI" id="CHEBI:29105"/>
    </ligand>
</feature>
<organism evidence="7 8">
    <name type="scientific">Selenomonas ruminantium</name>
    <dbReference type="NCBI Taxonomy" id="971"/>
    <lineage>
        <taxon>Bacteria</taxon>
        <taxon>Bacillati</taxon>
        <taxon>Bacillota</taxon>
        <taxon>Negativicutes</taxon>
        <taxon>Selenomonadales</taxon>
        <taxon>Selenomonadaceae</taxon>
        <taxon>Selenomonas</taxon>
    </lineage>
</organism>
<dbReference type="GO" id="GO:0008270">
    <property type="term" value="F:zinc ion binding"/>
    <property type="evidence" value="ECO:0007669"/>
    <property type="project" value="InterPro"/>
</dbReference>
<dbReference type="RefSeq" id="WP_073088276.1">
    <property type="nucleotide sequence ID" value="NZ_FRBC01000003.1"/>
</dbReference>
<feature type="binding site" evidence="6">
    <location>
        <position position="100"/>
    </location>
    <ligand>
        <name>Zn(2+)</name>
        <dbReference type="ChEBI" id="CHEBI:29105"/>
    </ligand>
</feature>
<dbReference type="Gene3D" id="3.40.1050.10">
    <property type="entry name" value="Carbonic anhydrase"/>
    <property type="match status" value="1"/>
</dbReference>
<keyword evidence="4 6" id="KW-0862">Zinc</keyword>
<sequence length="187" mass="20737">MTILDSMLAANAEFCANPPTDYTQEDHKKSKLPQKQVALITCMDTRLVNFLEPALGIGRGEAKVIKTAGNGITGVFDGTIRSLLVCIYELGVKEIIVIGHHECGMANTTSESLIKSMLERGISKEAIHMVKKELAEWADEFHHPEQNVIDTVERIRLNPLIPEDVPIHGLIFHPRTGKVDVVMNGYH</sequence>
<name>A0A1M6S7K2_SELRU</name>
<accession>A0A1M6S7K2</accession>
<dbReference type="GO" id="GO:0004089">
    <property type="term" value="F:carbonate dehydratase activity"/>
    <property type="evidence" value="ECO:0007669"/>
    <property type="project" value="UniProtKB-EC"/>
</dbReference>
<dbReference type="AlphaFoldDB" id="A0A1M6S7K2"/>
<protein>
    <recommendedName>
        <fullName evidence="2">carbonic anhydrase</fullName>
        <ecNumber evidence="2">4.2.1.1</ecNumber>
    </recommendedName>
</protein>
<dbReference type="EMBL" id="FRBC01000003">
    <property type="protein sequence ID" value="SHK40661.1"/>
    <property type="molecule type" value="Genomic_DNA"/>
</dbReference>